<feature type="region of interest" description="Disordered" evidence="5">
    <location>
        <begin position="333"/>
        <end position="384"/>
    </location>
</feature>
<dbReference type="Proteomes" id="UP000030752">
    <property type="component" value="Unassembled WGS sequence"/>
</dbReference>
<keyword evidence="1" id="KW-0479">Metal-binding</keyword>
<reference evidence="7 8" key="1">
    <citation type="submission" date="2013-03" db="EMBL/GenBank/DDBJ databases">
        <title>The Genome Sequence of Phialophora europaea CBS 101466.</title>
        <authorList>
            <consortium name="The Broad Institute Genomics Platform"/>
            <person name="Cuomo C."/>
            <person name="de Hoog S."/>
            <person name="Gorbushina A."/>
            <person name="Walker B."/>
            <person name="Young S.K."/>
            <person name="Zeng Q."/>
            <person name="Gargeya S."/>
            <person name="Fitzgerald M."/>
            <person name="Haas B."/>
            <person name="Abouelleil A."/>
            <person name="Allen A.W."/>
            <person name="Alvarado L."/>
            <person name="Arachchi H.M."/>
            <person name="Berlin A.M."/>
            <person name="Chapman S.B."/>
            <person name="Gainer-Dewar J."/>
            <person name="Goldberg J."/>
            <person name="Griggs A."/>
            <person name="Gujja S."/>
            <person name="Hansen M."/>
            <person name="Howarth C."/>
            <person name="Imamovic A."/>
            <person name="Ireland A."/>
            <person name="Larimer J."/>
            <person name="McCowan C."/>
            <person name="Murphy C."/>
            <person name="Pearson M."/>
            <person name="Poon T.W."/>
            <person name="Priest M."/>
            <person name="Roberts A."/>
            <person name="Saif S."/>
            <person name="Shea T."/>
            <person name="Sisk P."/>
            <person name="Sykes S."/>
            <person name="Wortman J."/>
            <person name="Nusbaum C."/>
            <person name="Birren B."/>
        </authorList>
    </citation>
    <scope>NUCLEOTIDE SEQUENCE [LARGE SCALE GENOMIC DNA]</scope>
    <source>
        <strain evidence="7 8">CBS 101466</strain>
    </source>
</reference>
<gene>
    <name evidence="7" type="ORF">HMPREF1541_00525</name>
</gene>
<evidence type="ECO:0000256" key="5">
    <source>
        <dbReference type="SAM" id="MobiDB-lite"/>
    </source>
</evidence>
<protein>
    <recommendedName>
        <fullName evidence="6">PHD-type domain-containing protein</fullName>
    </recommendedName>
</protein>
<dbReference type="STRING" id="1220924.W2SC92"/>
<sequence length="815" mass="91938">MPRKRTRDEMEASEPPAHAPQDTSQIHKIRNMWEFASVMQYIHIFGKAVKIDSDFDIEDFEEECLKPTYSEKLEEIGLTLLKWISSFRALDYSNWDEYTRRQYLAKMPHLNPYGDDEQPKRFRDFDIFLKIRILHQLTVWTFFNPDRIRERMPEQPTESRQVEWRVEEFGWDRDDRTYYLLDDDRLYRRTEPPIPPPPKAKPKATSKKAQAARRRASKRQRIEDSETPDVDETSVDKGEDETKQGIQGTPSGADVDTLGGYKWECVAITLSDYQELVDSFKRTKDPNEQALRDRLVSDVVPIIEAAEEKQRRKIERRERELLAMEKMATAKRSSRIAGKFEREKAEREAAEAERRRAADLAAAHREQERQEQMDNDRQSRMMTREQRIKDREFKRIIAEEELARAAAEQEAIERGEARGSERQVRERIAKNKKKLDEIASEDDWTFDCSGCGVHGKNVDDGSHSISCDRCNVWQHSKCLNISEQAAEREDFNFVCADCRRKEEEASRPKIMLQLKVGQSSSPPQPSAALTSPSPQKQSFAGVEGPRQPEHQVPANGYQPQANGPAYGPRPPLPVQNGLSPSQYPPNPAAQRNYPFVMSPYQQHATSPPPMQSSPQRYPPLQPGQQWGYPPPAAQHPLQRPNSSGHQYAPPQFNGAANGYAHHMQPHHYPPPLQATAVHPGRPLSSEDTPRPRSSGQPNGQQTPAARLPSPIINRPVITPSQGNYDVGPVAGIQNHPAPQALPNGTPTPNLVPRNGHVSSSPPLSGVSPVKHSPSAPPSVSGTPVFPPAAKLAPSPERGPQPTPSKQGVQQDQGGS</sequence>
<evidence type="ECO:0000256" key="4">
    <source>
        <dbReference type="PROSITE-ProRule" id="PRU00146"/>
    </source>
</evidence>
<evidence type="ECO:0000256" key="3">
    <source>
        <dbReference type="ARBA" id="ARBA00022833"/>
    </source>
</evidence>
<feature type="compositionally biased region" description="Low complexity" evidence="5">
    <location>
        <begin position="757"/>
        <end position="769"/>
    </location>
</feature>
<dbReference type="AlphaFoldDB" id="W2SC92"/>
<feature type="compositionally biased region" description="Basic residues" evidence="5">
    <location>
        <begin position="200"/>
        <end position="219"/>
    </location>
</feature>
<dbReference type="GeneID" id="19967864"/>
<name>W2SC92_CYPE1</name>
<dbReference type="Pfam" id="PF00628">
    <property type="entry name" value="PHD"/>
    <property type="match status" value="1"/>
</dbReference>
<evidence type="ECO:0000313" key="7">
    <source>
        <dbReference type="EMBL" id="ETN46341.1"/>
    </source>
</evidence>
<feature type="compositionally biased region" description="Polar residues" evidence="5">
    <location>
        <begin position="691"/>
        <end position="703"/>
    </location>
</feature>
<dbReference type="InterPro" id="IPR011011">
    <property type="entry name" value="Znf_FYVE_PHD"/>
</dbReference>
<dbReference type="InterPro" id="IPR019787">
    <property type="entry name" value="Znf_PHD-finger"/>
</dbReference>
<organism evidence="7 8">
    <name type="scientific">Cyphellophora europaea (strain CBS 101466)</name>
    <name type="common">Phialophora europaea</name>
    <dbReference type="NCBI Taxonomy" id="1220924"/>
    <lineage>
        <taxon>Eukaryota</taxon>
        <taxon>Fungi</taxon>
        <taxon>Dikarya</taxon>
        <taxon>Ascomycota</taxon>
        <taxon>Pezizomycotina</taxon>
        <taxon>Eurotiomycetes</taxon>
        <taxon>Chaetothyriomycetidae</taxon>
        <taxon>Chaetothyriales</taxon>
        <taxon>Cyphellophoraceae</taxon>
        <taxon>Cyphellophora</taxon>
    </lineage>
</organism>
<dbReference type="InterPro" id="IPR019786">
    <property type="entry name" value="Zinc_finger_PHD-type_CS"/>
</dbReference>
<dbReference type="RefSeq" id="XP_008711053.1">
    <property type="nucleotide sequence ID" value="XM_008712831.1"/>
</dbReference>
<dbReference type="InterPro" id="IPR013083">
    <property type="entry name" value="Znf_RING/FYVE/PHD"/>
</dbReference>
<feature type="compositionally biased region" description="Basic and acidic residues" evidence="5">
    <location>
        <begin position="338"/>
        <end position="384"/>
    </location>
</feature>
<feature type="compositionally biased region" description="Low complexity" evidence="5">
    <location>
        <begin position="518"/>
        <end position="535"/>
    </location>
</feature>
<evidence type="ECO:0000259" key="6">
    <source>
        <dbReference type="PROSITE" id="PS50016"/>
    </source>
</evidence>
<dbReference type="eggNOG" id="ENOG502RATP">
    <property type="taxonomic scope" value="Eukaryota"/>
</dbReference>
<dbReference type="PANTHER" id="PTHR14296:SF3">
    <property type="entry name" value="DIKAR, ISOFORM F"/>
    <property type="match status" value="1"/>
</dbReference>
<dbReference type="EMBL" id="KB822711">
    <property type="protein sequence ID" value="ETN46341.1"/>
    <property type="molecule type" value="Genomic_DNA"/>
</dbReference>
<accession>W2SC92</accession>
<keyword evidence="2 4" id="KW-0863">Zinc-finger</keyword>
<dbReference type="HOGENOM" id="CLU_015602_0_0_1"/>
<dbReference type="GO" id="GO:0008270">
    <property type="term" value="F:zinc ion binding"/>
    <property type="evidence" value="ECO:0007669"/>
    <property type="project" value="UniProtKB-KW"/>
</dbReference>
<keyword evidence="3" id="KW-0862">Zinc</keyword>
<dbReference type="InParanoid" id="W2SC92"/>
<evidence type="ECO:0000256" key="2">
    <source>
        <dbReference type="ARBA" id="ARBA00022771"/>
    </source>
</evidence>
<feature type="region of interest" description="Disordered" evidence="5">
    <location>
        <begin position="187"/>
        <end position="255"/>
    </location>
</feature>
<dbReference type="GO" id="GO:0006355">
    <property type="term" value="P:regulation of DNA-templated transcription"/>
    <property type="evidence" value="ECO:0007669"/>
    <property type="project" value="InterPro"/>
</dbReference>
<dbReference type="PROSITE" id="PS01359">
    <property type="entry name" value="ZF_PHD_1"/>
    <property type="match status" value="1"/>
</dbReference>
<dbReference type="GO" id="GO:0031213">
    <property type="term" value="C:RSF complex"/>
    <property type="evidence" value="ECO:0007669"/>
    <property type="project" value="InterPro"/>
</dbReference>
<feature type="compositionally biased region" description="Polar residues" evidence="5">
    <location>
        <begin position="803"/>
        <end position="815"/>
    </location>
</feature>
<feature type="compositionally biased region" description="Pro residues" evidence="5">
    <location>
        <begin position="606"/>
        <end position="621"/>
    </location>
</feature>
<dbReference type="InterPro" id="IPR001965">
    <property type="entry name" value="Znf_PHD"/>
</dbReference>
<proteinExistence type="predicted"/>
<feature type="domain" description="PHD-type" evidence="6">
    <location>
        <begin position="445"/>
        <end position="501"/>
    </location>
</feature>
<feature type="compositionally biased region" description="Basic and acidic residues" evidence="5">
    <location>
        <begin position="234"/>
        <end position="243"/>
    </location>
</feature>
<feature type="compositionally biased region" description="Basic and acidic residues" evidence="5">
    <location>
        <begin position="1"/>
        <end position="10"/>
    </location>
</feature>
<dbReference type="InterPro" id="IPR028938">
    <property type="entry name" value="Rsf1-like"/>
</dbReference>
<dbReference type="SUPFAM" id="SSF57903">
    <property type="entry name" value="FYVE/PHD zinc finger"/>
    <property type="match status" value="1"/>
</dbReference>
<dbReference type="PANTHER" id="PTHR14296">
    <property type="entry name" value="REMODELING AND SPACING FACTOR 1"/>
    <property type="match status" value="1"/>
</dbReference>
<dbReference type="SMART" id="SM00249">
    <property type="entry name" value="PHD"/>
    <property type="match status" value="1"/>
</dbReference>
<keyword evidence="8" id="KW-1185">Reference proteome</keyword>
<evidence type="ECO:0000313" key="8">
    <source>
        <dbReference type="Proteomes" id="UP000030752"/>
    </source>
</evidence>
<dbReference type="Gene3D" id="3.30.40.10">
    <property type="entry name" value="Zinc/RING finger domain, C3HC4 (zinc finger)"/>
    <property type="match status" value="1"/>
</dbReference>
<dbReference type="VEuPathDB" id="FungiDB:HMPREF1541_00525"/>
<dbReference type="PROSITE" id="PS50016">
    <property type="entry name" value="ZF_PHD_2"/>
    <property type="match status" value="1"/>
</dbReference>
<evidence type="ECO:0000256" key="1">
    <source>
        <dbReference type="ARBA" id="ARBA00022723"/>
    </source>
</evidence>
<feature type="region of interest" description="Disordered" evidence="5">
    <location>
        <begin position="1"/>
        <end position="23"/>
    </location>
</feature>
<dbReference type="OrthoDB" id="303107at2759"/>
<feature type="region of interest" description="Disordered" evidence="5">
    <location>
        <begin position="515"/>
        <end position="815"/>
    </location>
</feature>